<accession>A0A0D2LRC3</accession>
<dbReference type="KEGG" id="mng:MNEG_15486"/>
<dbReference type="Proteomes" id="UP000054498">
    <property type="component" value="Unassembled WGS sequence"/>
</dbReference>
<dbReference type="AlphaFoldDB" id="A0A0D2LRC3"/>
<dbReference type="RefSeq" id="XP_013891496.1">
    <property type="nucleotide sequence ID" value="XM_014036042.1"/>
</dbReference>
<evidence type="ECO:0000313" key="2">
    <source>
        <dbReference type="EMBL" id="KIY92476.1"/>
    </source>
</evidence>
<feature type="non-terminal residue" evidence="2">
    <location>
        <position position="1"/>
    </location>
</feature>
<organism evidence="2 3">
    <name type="scientific">Monoraphidium neglectum</name>
    <dbReference type="NCBI Taxonomy" id="145388"/>
    <lineage>
        <taxon>Eukaryota</taxon>
        <taxon>Viridiplantae</taxon>
        <taxon>Chlorophyta</taxon>
        <taxon>core chlorophytes</taxon>
        <taxon>Chlorophyceae</taxon>
        <taxon>CS clade</taxon>
        <taxon>Sphaeropleales</taxon>
        <taxon>Selenastraceae</taxon>
        <taxon>Monoraphidium</taxon>
    </lineage>
</organism>
<evidence type="ECO:0000313" key="3">
    <source>
        <dbReference type="Proteomes" id="UP000054498"/>
    </source>
</evidence>
<protein>
    <submittedName>
        <fullName evidence="2">Uncharacterized protein</fullName>
    </submittedName>
</protein>
<sequence length="61" mass="5827">GRVGTVRAGAGHDVLGHLCGRPRLVGGHTGGGGEARPHMGGSSGAWTAPPGGDVGSVRCGL</sequence>
<dbReference type="GeneID" id="25733152"/>
<name>A0A0D2LRC3_9CHLO</name>
<evidence type="ECO:0000256" key="1">
    <source>
        <dbReference type="SAM" id="MobiDB-lite"/>
    </source>
</evidence>
<feature type="region of interest" description="Disordered" evidence="1">
    <location>
        <begin position="26"/>
        <end position="61"/>
    </location>
</feature>
<gene>
    <name evidence="2" type="ORF">MNEG_15486</name>
</gene>
<proteinExistence type="predicted"/>
<reference evidence="2 3" key="1">
    <citation type="journal article" date="2013" name="BMC Genomics">
        <title>Reconstruction of the lipid metabolism for the microalga Monoraphidium neglectum from its genome sequence reveals characteristics suitable for biofuel production.</title>
        <authorList>
            <person name="Bogen C."/>
            <person name="Al-Dilaimi A."/>
            <person name="Albersmeier A."/>
            <person name="Wichmann J."/>
            <person name="Grundmann M."/>
            <person name="Rupp O."/>
            <person name="Lauersen K.J."/>
            <person name="Blifernez-Klassen O."/>
            <person name="Kalinowski J."/>
            <person name="Goesmann A."/>
            <person name="Mussgnug J.H."/>
            <person name="Kruse O."/>
        </authorList>
    </citation>
    <scope>NUCLEOTIDE SEQUENCE [LARGE SCALE GENOMIC DNA]</scope>
    <source>
        <strain evidence="2 3">SAG 48.87</strain>
    </source>
</reference>
<feature type="non-terminal residue" evidence="2">
    <location>
        <position position="61"/>
    </location>
</feature>
<keyword evidence="3" id="KW-1185">Reference proteome</keyword>
<dbReference type="EMBL" id="KK105589">
    <property type="protein sequence ID" value="KIY92476.1"/>
    <property type="molecule type" value="Genomic_DNA"/>
</dbReference>